<dbReference type="EMBL" id="CP067018">
    <property type="protein sequence ID" value="QQN59451.1"/>
    <property type="molecule type" value="Genomic_DNA"/>
</dbReference>
<dbReference type="InterPro" id="IPR051013">
    <property type="entry name" value="MBL_superfamily_lactonases"/>
</dbReference>
<keyword evidence="3 6" id="KW-0378">Hydrolase</keyword>
<accession>A0A7T7V094</accession>
<dbReference type="KEGG" id="egm:AYC65_12510"/>
<comment type="similarity">
    <text evidence="1">Belongs to the metallo-beta-lactamase superfamily.</text>
</comment>
<dbReference type="GO" id="GO:0046872">
    <property type="term" value="F:metal ion binding"/>
    <property type="evidence" value="ECO:0007669"/>
    <property type="project" value="UniProtKB-KW"/>
</dbReference>
<dbReference type="GeneID" id="93133732"/>
<dbReference type="CDD" id="cd07742">
    <property type="entry name" value="metallo-hydrolase-like_MBL-fold"/>
    <property type="match status" value="1"/>
</dbReference>
<protein>
    <submittedName>
        <fullName evidence="6">MBL fold metallo-hydrolase</fullName>
    </submittedName>
</protein>
<dbReference type="InterPro" id="IPR001279">
    <property type="entry name" value="Metallo-B-lactamas"/>
</dbReference>
<keyword evidence="7" id="KW-1185">Reference proteome</keyword>
<evidence type="ECO:0000256" key="2">
    <source>
        <dbReference type="ARBA" id="ARBA00022723"/>
    </source>
</evidence>
<dbReference type="Gene3D" id="3.60.15.10">
    <property type="entry name" value="Ribonuclease Z/Hydroxyacylglutathione hydrolase-like"/>
    <property type="match status" value="1"/>
</dbReference>
<reference evidence="6 7" key="1">
    <citation type="submission" date="2020-12" db="EMBL/GenBank/DDBJ databases">
        <title>FDA dAtabase for Regulatory Grade micrObial Sequences (FDA-ARGOS): Supporting development and validation of Infectious Disease Dx tests.</title>
        <authorList>
            <person name="Kerrigan L."/>
            <person name="Long C."/>
            <person name="Tallon L."/>
            <person name="Sadzewicz L."/>
            <person name="Zhao X."/>
            <person name="Boylan J."/>
            <person name="Ott S."/>
            <person name="Bowen H."/>
            <person name="Vavikolanu K."/>
            <person name="Mehta A."/>
            <person name="Aluvathingal J."/>
            <person name="Nadendla S."/>
            <person name="Yan Y."/>
            <person name="Sichtig H."/>
        </authorList>
    </citation>
    <scope>NUCLEOTIDE SEQUENCE [LARGE SCALE GENOMIC DNA]</scope>
    <source>
        <strain evidence="6 7">FDAARGOS_1031</strain>
    </source>
</reference>
<evidence type="ECO:0000259" key="5">
    <source>
        <dbReference type="SMART" id="SM00849"/>
    </source>
</evidence>
<keyword evidence="2" id="KW-0479">Metal-binding</keyword>
<dbReference type="AlphaFoldDB" id="A0A7T7V094"/>
<dbReference type="Pfam" id="PF00753">
    <property type="entry name" value="Lactamase_B"/>
    <property type="match status" value="1"/>
</dbReference>
<dbReference type="GO" id="GO:0016787">
    <property type="term" value="F:hydrolase activity"/>
    <property type="evidence" value="ECO:0007669"/>
    <property type="project" value="UniProtKB-KW"/>
</dbReference>
<organism evidence="6 7">
    <name type="scientific">Elizabethkingia bruuniana</name>
    <dbReference type="NCBI Taxonomy" id="1756149"/>
    <lineage>
        <taxon>Bacteria</taxon>
        <taxon>Pseudomonadati</taxon>
        <taxon>Bacteroidota</taxon>
        <taxon>Flavobacteriia</taxon>
        <taxon>Flavobacteriales</taxon>
        <taxon>Weeksellaceae</taxon>
        <taxon>Elizabethkingia</taxon>
    </lineage>
</organism>
<dbReference type="SUPFAM" id="SSF56281">
    <property type="entry name" value="Metallo-hydrolase/oxidoreductase"/>
    <property type="match status" value="1"/>
</dbReference>
<proteinExistence type="inferred from homology"/>
<evidence type="ECO:0000256" key="1">
    <source>
        <dbReference type="ARBA" id="ARBA00007749"/>
    </source>
</evidence>
<dbReference type="RefSeq" id="WP_034866825.1">
    <property type="nucleotide sequence ID" value="NZ_CBCSDR010000001.1"/>
</dbReference>
<gene>
    <name evidence="6" type="ORF">I6H88_02365</name>
</gene>
<evidence type="ECO:0000313" key="7">
    <source>
        <dbReference type="Proteomes" id="UP000595426"/>
    </source>
</evidence>
<evidence type="ECO:0000313" key="6">
    <source>
        <dbReference type="EMBL" id="QQN59451.1"/>
    </source>
</evidence>
<dbReference type="PANTHER" id="PTHR42978">
    <property type="entry name" value="QUORUM-QUENCHING LACTONASE YTNP-RELATED-RELATED"/>
    <property type="match status" value="1"/>
</dbReference>
<dbReference type="OrthoDB" id="9802248at2"/>
<name>A0A7T7V094_9FLAO</name>
<sequence length="257" mass="29412">MTEIHHLNCVRIVSPLHDNVCGHCLLIKENNKLILIDTGIGLLDTQNPVERIGQQLIDMVGYRFSEDMTVIRQIEGLGFDPKQVTDCIISHMDNDHIGGVADFPLATVHIGSEEYESFNSGNPRYLKLPMANQPAVKTYAEKTDEWYGFEARKIDVNTETEIYLIPLFGHTTGHCGIAIKANNKWIFYIADAYYLRAELSDSSHPVNELARMRAENDDLRLVSISKIRKLIEEHPEIEVFGYHDIEEFRRYTPETVH</sequence>
<dbReference type="SMART" id="SM00849">
    <property type="entry name" value="Lactamase_B"/>
    <property type="match status" value="1"/>
</dbReference>
<keyword evidence="4" id="KW-0862">Zinc</keyword>
<dbReference type="Proteomes" id="UP000595426">
    <property type="component" value="Chromosome"/>
</dbReference>
<evidence type="ECO:0000256" key="3">
    <source>
        <dbReference type="ARBA" id="ARBA00022801"/>
    </source>
</evidence>
<feature type="domain" description="Metallo-beta-lactamase" evidence="5">
    <location>
        <begin position="21"/>
        <end position="243"/>
    </location>
</feature>
<dbReference type="InterPro" id="IPR036866">
    <property type="entry name" value="RibonucZ/Hydroxyglut_hydro"/>
</dbReference>
<dbReference type="PANTHER" id="PTHR42978:SF3">
    <property type="entry name" value="BLR3078 PROTEIN"/>
    <property type="match status" value="1"/>
</dbReference>
<evidence type="ECO:0000256" key="4">
    <source>
        <dbReference type="ARBA" id="ARBA00022833"/>
    </source>
</evidence>